<evidence type="ECO:0000259" key="7">
    <source>
        <dbReference type="SMART" id="SM00864"/>
    </source>
</evidence>
<evidence type="ECO:0000256" key="3">
    <source>
        <dbReference type="ARBA" id="ARBA00022741"/>
    </source>
</evidence>
<sequence>MREIITLQIGQCGNQIGSEFWRTIMSEHCSYTDSASTFLYDGNKQFPQARGVLVDMEEGVLNQIFKSELSMIFDKKSTVSGVDGSGNNFSEGFSRHGQEQKDNLLEAIRFQAERCDSLQGFLSFSSLGGGTGSGLGAFLMELTRETYPGVSIISSAVIPSVEAADVITAPYNTVFSLSSLLNSADLVLPFDNDKIYQSYDQVKQGLGTGGLSNFQTIQIKKQKSILDELRDVLKQKKSNELTKTEEQSQQQQKQHSRPFPQINEAIATTLSSITASMRFGGEMNVDLNEISTNLVPFQELNIACSALAPLPFQKSFRSIQPAIRQLFTGISQLTNSTSGPSLSSAIFARGNVDSGTVSSCLEGVTIRHPEWGVRGFKMGITDGGNGNENVVSLRNSSSILGNIKGIQEMYSKMRNRKMYLHHYLKWMELDEIDRRNARVLEVVNGYEGIEGRMVVDQEKIKGYGKWNSPVIF</sequence>
<dbReference type="AlphaFoldDB" id="V6LBY5"/>
<dbReference type="VEuPathDB" id="GiardiaDB:SS50377_22499"/>
<dbReference type="GO" id="GO:0005874">
    <property type="term" value="C:microtubule"/>
    <property type="evidence" value="ECO:0007669"/>
    <property type="project" value="UniProtKB-KW"/>
</dbReference>
<proteinExistence type="inferred from homology"/>
<evidence type="ECO:0000313" key="8">
    <source>
        <dbReference type="EMBL" id="EST42010.1"/>
    </source>
</evidence>
<keyword evidence="3 5" id="KW-0547">Nucleotide-binding</keyword>
<dbReference type="Pfam" id="PF00091">
    <property type="entry name" value="Tubulin"/>
    <property type="match status" value="1"/>
</dbReference>
<dbReference type="GO" id="GO:0005525">
    <property type="term" value="F:GTP binding"/>
    <property type="evidence" value="ECO:0007669"/>
    <property type="project" value="UniProtKB-UniRule"/>
</dbReference>
<organism evidence="8">
    <name type="scientific">Spironucleus salmonicida</name>
    <dbReference type="NCBI Taxonomy" id="348837"/>
    <lineage>
        <taxon>Eukaryota</taxon>
        <taxon>Metamonada</taxon>
        <taxon>Diplomonadida</taxon>
        <taxon>Hexamitidae</taxon>
        <taxon>Hexamitinae</taxon>
        <taxon>Spironucleus</taxon>
    </lineage>
</organism>
<protein>
    <submittedName>
        <fullName evidence="8">Epsilon tubulin</fullName>
    </submittedName>
</protein>
<keyword evidence="4 5" id="KW-0342">GTP-binding</keyword>
<name>V6LBY5_9EUKA</name>
<reference evidence="9" key="2">
    <citation type="submission" date="2020-12" db="EMBL/GenBank/DDBJ databases">
        <title>New Spironucleus salmonicida genome in near-complete chromosomes.</title>
        <authorList>
            <person name="Xu F."/>
            <person name="Kurt Z."/>
            <person name="Jimenez-Gonzalez A."/>
            <person name="Astvaldsson A."/>
            <person name="Andersson J.O."/>
            <person name="Svard S.G."/>
        </authorList>
    </citation>
    <scope>NUCLEOTIDE SEQUENCE</scope>
    <source>
        <strain evidence="9">ATCC 50377</strain>
    </source>
</reference>
<dbReference type="OrthoDB" id="1662883at2759"/>
<dbReference type="PROSITE" id="PS00227">
    <property type="entry name" value="TUBULIN"/>
    <property type="match status" value="1"/>
</dbReference>
<comment type="similarity">
    <text evidence="1 5">Belongs to the tubulin family.</text>
</comment>
<evidence type="ECO:0000256" key="5">
    <source>
        <dbReference type="RuleBase" id="RU000352"/>
    </source>
</evidence>
<gene>
    <name evidence="8" type="ORF">SS50377_18316</name>
    <name evidence="9" type="ORF">SS50377_22499</name>
</gene>
<dbReference type="SUPFAM" id="SSF55307">
    <property type="entry name" value="Tubulin C-terminal domain-like"/>
    <property type="match status" value="1"/>
</dbReference>
<keyword evidence="10" id="KW-1185">Reference proteome</keyword>
<evidence type="ECO:0000313" key="9">
    <source>
        <dbReference type="EMBL" id="KAH0574884.1"/>
    </source>
</evidence>
<dbReference type="InterPro" id="IPR013838">
    <property type="entry name" value="Beta-tubulin_BS"/>
</dbReference>
<dbReference type="EMBL" id="AUWU02000003">
    <property type="protein sequence ID" value="KAH0574884.1"/>
    <property type="molecule type" value="Genomic_DNA"/>
</dbReference>
<dbReference type="InterPro" id="IPR000217">
    <property type="entry name" value="Tubulin"/>
</dbReference>
<dbReference type="GO" id="GO:0007017">
    <property type="term" value="P:microtubule-based process"/>
    <property type="evidence" value="ECO:0007669"/>
    <property type="project" value="InterPro"/>
</dbReference>
<dbReference type="SUPFAM" id="SSF52490">
    <property type="entry name" value="Tubulin nucleotide-binding domain-like"/>
    <property type="match status" value="1"/>
</dbReference>
<evidence type="ECO:0000256" key="1">
    <source>
        <dbReference type="ARBA" id="ARBA00009636"/>
    </source>
</evidence>
<reference evidence="8 9" key="1">
    <citation type="journal article" date="2014" name="PLoS Genet.">
        <title>The Genome of Spironucleus salmonicida Highlights a Fish Pathogen Adapted to Fluctuating Environments.</title>
        <authorList>
            <person name="Xu F."/>
            <person name="Jerlstrom-Hultqvist J."/>
            <person name="Einarsson E."/>
            <person name="Astvaldsson A."/>
            <person name="Svard S.G."/>
            <person name="Andersson J.O."/>
        </authorList>
    </citation>
    <scope>NUCLEOTIDE SEQUENCE</scope>
    <source>
        <strain evidence="9">ATCC 50377</strain>
    </source>
</reference>
<feature type="domain" description="Tubulin/FtsZ GTPase" evidence="7">
    <location>
        <begin position="42"/>
        <end position="281"/>
    </location>
</feature>
<keyword evidence="2 5" id="KW-0493">Microtubule</keyword>
<evidence type="ECO:0000256" key="2">
    <source>
        <dbReference type="ARBA" id="ARBA00022701"/>
    </source>
</evidence>
<feature type="compositionally biased region" description="Basic and acidic residues" evidence="6">
    <location>
        <begin position="237"/>
        <end position="246"/>
    </location>
</feature>
<dbReference type="InterPro" id="IPR003008">
    <property type="entry name" value="Tubulin_FtsZ_GTPase"/>
</dbReference>
<dbReference type="InterPro" id="IPR036525">
    <property type="entry name" value="Tubulin/FtsZ_GTPase_sf"/>
</dbReference>
<dbReference type="Gene3D" id="3.40.50.1440">
    <property type="entry name" value="Tubulin/FtsZ, GTPase domain"/>
    <property type="match status" value="1"/>
</dbReference>
<dbReference type="PRINTS" id="PR01519">
    <property type="entry name" value="EPSLNTUBULIN"/>
</dbReference>
<dbReference type="PROSITE" id="PS00228">
    <property type="entry name" value="TUBULIN_B_AUTOREG"/>
    <property type="match status" value="1"/>
</dbReference>
<dbReference type="EMBL" id="KI546166">
    <property type="protein sequence ID" value="EST42010.1"/>
    <property type="molecule type" value="Genomic_DNA"/>
</dbReference>
<dbReference type="PANTHER" id="PTHR11588">
    <property type="entry name" value="TUBULIN"/>
    <property type="match status" value="1"/>
</dbReference>
<dbReference type="InterPro" id="IPR017975">
    <property type="entry name" value="Tubulin_CS"/>
</dbReference>
<evidence type="ECO:0000313" key="10">
    <source>
        <dbReference type="Proteomes" id="UP000018208"/>
    </source>
</evidence>
<dbReference type="PRINTS" id="PR01161">
    <property type="entry name" value="TUBULIN"/>
</dbReference>
<accession>V6LBY5</accession>
<dbReference type="InterPro" id="IPR004057">
    <property type="entry name" value="Epsilon_tubulin"/>
</dbReference>
<evidence type="ECO:0000256" key="4">
    <source>
        <dbReference type="ARBA" id="ARBA00023134"/>
    </source>
</evidence>
<dbReference type="InterPro" id="IPR008280">
    <property type="entry name" value="Tub_FtsZ_C"/>
</dbReference>
<dbReference type="SMART" id="SM00864">
    <property type="entry name" value="Tubulin"/>
    <property type="match status" value="1"/>
</dbReference>
<dbReference type="Proteomes" id="UP000018208">
    <property type="component" value="Unassembled WGS sequence"/>
</dbReference>
<feature type="region of interest" description="Disordered" evidence="6">
    <location>
        <begin position="237"/>
        <end position="260"/>
    </location>
</feature>
<evidence type="ECO:0000256" key="6">
    <source>
        <dbReference type="SAM" id="MobiDB-lite"/>
    </source>
</evidence>
<dbReference type="FunFam" id="3.40.50.1440:FF:000049">
    <property type="entry name" value="Tubulin gamma chain"/>
    <property type="match status" value="1"/>
</dbReference>